<evidence type="ECO:0000256" key="9">
    <source>
        <dbReference type="ARBA" id="ARBA00022692"/>
    </source>
</evidence>
<gene>
    <name evidence="17" type="ORF">CTOB1V02_LOCUS3862</name>
</gene>
<keyword evidence="15" id="KW-1208">Phospholipid metabolism</keyword>
<evidence type="ECO:0000256" key="11">
    <source>
        <dbReference type="ARBA" id="ARBA00022989"/>
    </source>
</evidence>
<evidence type="ECO:0000313" key="17">
    <source>
        <dbReference type="EMBL" id="CAD7225934.1"/>
    </source>
</evidence>
<evidence type="ECO:0000256" key="15">
    <source>
        <dbReference type="ARBA" id="ARBA00023264"/>
    </source>
</evidence>
<organism evidence="17">
    <name type="scientific">Cyprideis torosa</name>
    <dbReference type="NCBI Taxonomy" id="163714"/>
    <lineage>
        <taxon>Eukaryota</taxon>
        <taxon>Metazoa</taxon>
        <taxon>Ecdysozoa</taxon>
        <taxon>Arthropoda</taxon>
        <taxon>Crustacea</taxon>
        <taxon>Oligostraca</taxon>
        <taxon>Ostracoda</taxon>
        <taxon>Podocopa</taxon>
        <taxon>Podocopida</taxon>
        <taxon>Cytherocopina</taxon>
        <taxon>Cytheroidea</taxon>
        <taxon>Cytherideidae</taxon>
        <taxon>Cyprideis</taxon>
    </lineage>
</organism>
<comment type="subcellular location">
    <subcellularLocation>
        <location evidence="2">Membrane</location>
        <topology evidence="2">Multi-pass membrane protein</topology>
    </subcellularLocation>
</comment>
<keyword evidence="8 16" id="KW-0808">Transferase</keyword>
<keyword evidence="9 16" id="KW-0812">Transmembrane</keyword>
<dbReference type="GO" id="GO:0016024">
    <property type="term" value="P:CDP-diacylglycerol biosynthetic process"/>
    <property type="evidence" value="ECO:0007669"/>
    <property type="project" value="UniProtKB-UniPathway"/>
</dbReference>
<accession>A0A7R8WBN8</accession>
<keyword evidence="12" id="KW-0443">Lipid metabolism</keyword>
<evidence type="ECO:0000256" key="12">
    <source>
        <dbReference type="ARBA" id="ARBA00023098"/>
    </source>
</evidence>
<evidence type="ECO:0000256" key="2">
    <source>
        <dbReference type="ARBA" id="ARBA00004141"/>
    </source>
</evidence>
<comment type="pathway">
    <text evidence="4">Lipid metabolism.</text>
</comment>
<comment type="catalytic activity">
    <reaction evidence="1 16">
        <text>a 1,2-diacyl-sn-glycero-3-phosphate + CTP + H(+) = a CDP-1,2-diacyl-sn-glycerol + diphosphate</text>
        <dbReference type="Rhea" id="RHEA:16229"/>
        <dbReference type="ChEBI" id="CHEBI:15378"/>
        <dbReference type="ChEBI" id="CHEBI:33019"/>
        <dbReference type="ChEBI" id="CHEBI:37563"/>
        <dbReference type="ChEBI" id="CHEBI:58332"/>
        <dbReference type="ChEBI" id="CHEBI:58608"/>
        <dbReference type="EC" id="2.7.7.41"/>
    </reaction>
</comment>
<comment type="similarity">
    <text evidence="5 16">Belongs to the CDS family.</text>
</comment>
<dbReference type="Pfam" id="PF01148">
    <property type="entry name" value="CTP_transf_1"/>
    <property type="match status" value="1"/>
</dbReference>
<dbReference type="InterPro" id="IPR000374">
    <property type="entry name" value="PC_trans"/>
</dbReference>
<dbReference type="OrthoDB" id="10260889at2759"/>
<dbReference type="EC" id="2.7.7.41" evidence="6 16"/>
<dbReference type="PROSITE" id="PS01315">
    <property type="entry name" value="CDS"/>
    <property type="match status" value="1"/>
</dbReference>
<evidence type="ECO:0000256" key="10">
    <source>
        <dbReference type="ARBA" id="ARBA00022695"/>
    </source>
</evidence>
<evidence type="ECO:0000256" key="16">
    <source>
        <dbReference type="RuleBase" id="RU003938"/>
    </source>
</evidence>
<evidence type="ECO:0000256" key="6">
    <source>
        <dbReference type="ARBA" id="ARBA00012487"/>
    </source>
</evidence>
<evidence type="ECO:0000256" key="4">
    <source>
        <dbReference type="ARBA" id="ARBA00005189"/>
    </source>
</evidence>
<dbReference type="InterPro" id="IPR016720">
    <property type="entry name" value="PC_Trfase_euk"/>
</dbReference>
<sequence>MYLSLLWTGVWVKCGLGLLLKAFIVYETLGLLCDCNDIPRRSIYSVLFLWVLSVCNFNQSVPFIVSVMGLTDLYPLARHTAISSSLFLIAIVFSYFAIRDRRTFNFVGWTWFICVPYAFLMHCYAKLILCGIIWAICVMVSTQVNDVAAYLAGKHWGRTAISDLSPKKTWEGYLGGGIGSILSVLLASMVFSPYPGLTGTFIPSILPSKGHSSLYRSIAANSSTVDSIGPLYIGPRGIHQPSYTTLAQVLGAVDQFVPLLPISLLEKASLVASSEALTSPLPIYTLFLRHAMLIAVYAAIVAPIGGFFASGIKRACNIKDFGSVLPGHGGVLDRFDCNLMTLAFFTAYMDSFLIGALWHKESILMNFYSLPPQQQRDLFLQLQNQLLQQNLLTPLLATPSVSN</sequence>
<protein>
    <recommendedName>
        <fullName evidence="6 16">Phosphatidate cytidylyltransferase</fullName>
        <ecNumber evidence="6 16">2.7.7.41</ecNumber>
    </recommendedName>
</protein>
<keyword evidence="14" id="KW-0594">Phospholipid biosynthesis</keyword>
<dbReference type="PANTHER" id="PTHR13773">
    <property type="entry name" value="PHOSPHATIDATE CYTIDYLYLTRANSFERASE"/>
    <property type="match status" value="1"/>
</dbReference>
<evidence type="ECO:0000256" key="14">
    <source>
        <dbReference type="ARBA" id="ARBA00023209"/>
    </source>
</evidence>
<dbReference type="UniPathway" id="UPA00557">
    <property type="reaction ID" value="UER00614"/>
</dbReference>
<dbReference type="EMBL" id="OB660697">
    <property type="protein sequence ID" value="CAD7225934.1"/>
    <property type="molecule type" value="Genomic_DNA"/>
</dbReference>
<comment type="pathway">
    <text evidence="3 16">Phospholipid metabolism; CDP-diacylglycerol biosynthesis; CDP-diacylglycerol from sn-glycerol 3-phosphate: step 3/3.</text>
</comment>
<dbReference type="GO" id="GO:0004605">
    <property type="term" value="F:phosphatidate cytidylyltransferase activity"/>
    <property type="evidence" value="ECO:0007669"/>
    <property type="project" value="UniProtKB-EC"/>
</dbReference>
<evidence type="ECO:0000256" key="7">
    <source>
        <dbReference type="ARBA" id="ARBA00022516"/>
    </source>
</evidence>
<dbReference type="AlphaFoldDB" id="A0A7R8WBN8"/>
<proteinExistence type="inferred from homology"/>
<reference evidence="17" key="1">
    <citation type="submission" date="2020-11" db="EMBL/GenBank/DDBJ databases">
        <authorList>
            <person name="Tran Van P."/>
        </authorList>
    </citation>
    <scope>NUCLEOTIDE SEQUENCE</scope>
</reference>
<evidence type="ECO:0000256" key="13">
    <source>
        <dbReference type="ARBA" id="ARBA00023136"/>
    </source>
</evidence>
<evidence type="ECO:0000256" key="8">
    <source>
        <dbReference type="ARBA" id="ARBA00022679"/>
    </source>
</evidence>
<evidence type="ECO:0000256" key="1">
    <source>
        <dbReference type="ARBA" id="ARBA00001698"/>
    </source>
</evidence>
<keyword evidence="11" id="KW-1133">Transmembrane helix</keyword>
<keyword evidence="7" id="KW-0444">Lipid biosynthesis</keyword>
<keyword evidence="10 16" id="KW-0548">Nucleotidyltransferase</keyword>
<dbReference type="PANTHER" id="PTHR13773:SF8">
    <property type="entry name" value="PHOSPHATIDATE CYTIDYLYLTRANSFERASE, PHOTORECEPTOR-SPECIFIC"/>
    <property type="match status" value="1"/>
</dbReference>
<evidence type="ECO:0000256" key="3">
    <source>
        <dbReference type="ARBA" id="ARBA00005119"/>
    </source>
</evidence>
<name>A0A7R8WBN8_9CRUS</name>
<keyword evidence="13" id="KW-0472">Membrane</keyword>
<evidence type="ECO:0000256" key="5">
    <source>
        <dbReference type="ARBA" id="ARBA00010185"/>
    </source>
</evidence>
<dbReference type="GO" id="GO:0005789">
    <property type="term" value="C:endoplasmic reticulum membrane"/>
    <property type="evidence" value="ECO:0007669"/>
    <property type="project" value="TreeGrafter"/>
</dbReference>